<proteinExistence type="predicted"/>
<evidence type="ECO:0000256" key="1">
    <source>
        <dbReference type="ARBA" id="ARBA00004651"/>
    </source>
</evidence>
<keyword evidence="4" id="KW-0808">Transferase</keyword>
<evidence type="ECO:0000256" key="3">
    <source>
        <dbReference type="ARBA" id="ARBA00022676"/>
    </source>
</evidence>
<gene>
    <name evidence="10" type="ORF">CARN1_0071</name>
</gene>
<keyword evidence="5 8" id="KW-0812">Transmembrane</keyword>
<dbReference type="InterPro" id="IPR050297">
    <property type="entry name" value="LipidA_mod_glycosyltrf_83"/>
</dbReference>
<dbReference type="GO" id="GO:0016763">
    <property type="term" value="F:pentosyltransferase activity"/>
    <property type="evidence" value="ECO:0007669"/>
    <property type="project" value="TreeGrafter"/>
</dbReference>
<dbReference type="GO" id="GO:0008610">
    <property type="term" value="P:lipid biosynthetic process"/>
    <property type="evidence" value="ECO:0007669"/>
    <property type="project" value="UniProtKB-ARBA"/>
</dbReference>
<keyword evidence="3" id="KW-0328">Glycosyltransferase</keyword>
<dbReference type="EMBL" id="CABL01000005">
    <property type="protein sequence ID" value="CBH74896.1"/>
    <property type="molecule type" value="Genomic_DNA"/>
</dbReference>
<feature type="transmembrane region" description="Helical" evidence="8">
    <location>
        <begin position="267"/>
        <end position="284"/>
    </location>
</feature>
<dbReference type="InterPro" id="IPR038731">
    <property type="entry name" value="RgtA/B/C-like"/>
</dbReference>
<dbReference type="GO" id="GO:0005886">
    <property type="term" value="C:plasma membrane"/>
    <property type="evidence" value="ECO:0007669"/>
    <property type="project" value="UniProtKB-SubCell"/>
</dbReference>
<feature type="transmembrane region" description="Helical" evidence="8">
    <location>
        <begin position="63"/>
        <end position="87"/>
    </location>
</feature>
<keyword evidence="2" id="KW-1003">Cell membrane</keyword>
<dbReference type="PANTHER" id="PTHR33908">
    <property type="entry name" value="MANNOSYLTRANSFERASE YKCB-RELATED"/>
    <property type="match status" value="1"/>
</dbReference>
<dbReference type="AlphaFoldDB" id="E6PEL1"/>
<protein>
    <recommendedName>
        <fullName evidence="9">Glycosyltransferase RgtA/B/C/D-like domain-containing protein</fullName>
    </recommendedName>
</protein>
<dbReference type="Pfam" id="PF13231">
    <property type="entry name" value="PMT_2"/>
    <property type="match status" value="1"/>
</dbReference>
<reference evidence="10" key="1">
    <citation type="submission" date="2009-10" db="EMBL/GenBank/DDBJ databases">
        <title>Diversity of trophic interactions inside an arsenic-rich microbial ecosystem.</title>
        <authorList>
            <person name="Bertin P.N."/>
            <person name="Heinrich-Salmeron A."/>
            <person name="Pelletier E."/>
            <person name="Goulhen-Chollet F."/>
            <person name="Arsene-Ploetze F."/>
            <person name="Gallien S."/>
            <person name="Calteau A."/>
            <person name="Vallenet D."/>
            <person name="Casiot C."/>
            <person name="Chane-Woon-Ming B."/>
            <person name="Giloteaux L."/>
            <person name="Barakat M."/>
            <person name="Bonnefoy V."/>
            <person name="Bruneel O."/>
            <person name="Chandler M."/>
            <person name="Cleiss J."/>
            <person name="Duran R."/>
            <person name="Elbaz-Poulichet F."/>
            <person name="Fonknechten N."/>
            <person name="Lauga B."/>
            <person name="Mornico D."/>
            <person name="Ortet P."/>
            <person name="Schaeffer C."/>
            <person name="Siguier P."/>
            <person name="Alexander Thil Smith A."/>
            <person name="Van Dorsselaer A."/>
            <person name="Weissenbach J."/>
            <person name="Medigue C."/>
            <person name="Le Paslier D."/>
        </authorList>
    </citation>
    <scope>NUCLEOTIDE SEQUENCE</scope>
</reference>
<feature type="transmembrane region" description="Helical" evidence="8">
    <location>
        <begin position="315"/>
        <end position="336"/>
    </location>
</feature>
<evidence type="ECO:0000259" key="9">
    <source>
        <dbReference type="Pfam" id="PF13231"/>
    </source>
</evidence>
<dbReference type="PANTHER" id="PTHR33908:SF11">
    <property type="entry name" value="MEMBRANE PROTEIN"/>
    <property type="match status" value="1"/>
</dbReference>
<feature type="transmembrane region" description="Helical" evidence="8">
    <location>
        <begin position="99"/>
        <end position="120"/>
    </location>
</feature>
<feature type="domain" description="Glycosyltransferase RgtA/B/C/D-like" evidence="9">
    <location>
        <begin position="49"/>
        <end position="208"/>
    </location>
</feature>
<keyword evidence="6 8" id="KW-1133">Transmembrane helix</keyword>
<evidence type="ECO:0000256" key="5">
    <source>
        <dbReference type="ARBA" id="ARBA00022692"/>
    </source>
</evidence>
<name>E6PEL1_9ZZZZ</name>
<evidence type="ECO:0000313" key="10">
    <source>
        <dbReference type="EMBL" id="CBH74896.1"/>
    </source>
</evidence>
<feature type="transmembrane region" description="Helical" evidence="8">
    <location>
        <begin position="190"/>
        <end position="211"/>
    </location>
</feature>
<evidence type="ECO:0000256" key="8">
    <source>
        <dbReference type="SAM" id="Phobius"/>
    </source>
</evidence>
<evidence type="ECO:0000256" key="6">
    <source>
        <dbReference type="ARBA" id="ARBA00022989"/>
    </source>
</evidence>
<feature type="transmembrane region" description="Helical" evidence="8">
    <location>
        <begin position="241"/>
        <end position="260"/>
    </location>
</feature>
<evidence type="ECO:0000256" key="4">
    <source>
        <dbReference type="ARBA" id="ARBA00022679"/>
    </source>
</evidence>
<keyword evidence="7 8" id="KW-0472">Membrane</keyword>
<feature type="transmembrane region" description="Helical" evidence="8">
    <location>
        <begin position="148"/>
        <end position="178"/>
    </location>
</feature>
<sequence length="501" mass="54325">MSDRYLRLAWAAAGITFFLHLLANPHYGFFRDELYFIICGRHPSWGYVDQPPLVPLIAAGSQLFGISLLALRATAALCAAGSVFVIVRIVTQLGGGRFAEIFAAIVVALTPVLAVFGTQVGPDMVGLWLWPLAALYLLRIADGASPRLWLAVGAVLGVSFEGKYSVVFFAVALAIGLALTKERRIFATPFFWYGALVGVAIALPNLLWQIAHDLPMLSVLEAGQHGKNVILSPLSYLVQEILLTNPLLAWIWIVGIVSALRTAALRWLGIAALVMLAEMMLLRGKNYYPADIYSIYIALGALAIARSLTVRWGRIALVCATPILAAWMIPVAVPILPTPQILAYTAFLRNALHLSVASENHKVARLGQDFADMHGWPRLAATVASIYAALPPSERAGAAIFTDNYGEASAIAFFNPTSALPPVLSGHNQYWLWGTHGASGATIVAVDSRCPGGAGFYARQRIVARFSNPLGMPYEDDLPIRLCRKPRGTLADIWSSVRHYN</sequence>
<organism evidence="10">
    <name type="scientific">mine drainage metagenome</name>
    <dbReference type="NCBI Taxonomy" id="410659"/>
    <lineage>
        <taxon>unclassified sequences</taxon>
        <taxon>metagenomes</taxon>
        <taxon>ecological metagenomes</taxon>
    </lineage>
</organism>
<feature type="transmembrane region" description="Helical" evidence="8">
    <location>
        <begin position="290"/>
        <end position="308"/>
    </location>
</feature>
<evidence type="ECO:0000256" key="2">
    <source>
        <dbReference type="ARBA" id="ARBA00022475"/>
    </source>
</evidence>
<evidence type="ECO:0000256" key="7">
    <source>
        <dbReference type="ARBA" id="ARBA00023136"/>
    </source>
</evidence>
<accession>E6PEL1</accession>
<comment type="caution">
    <text evidence="10">The sequence shown here is derived from an EMBL/GenBank/DDBJ whole genome shotgun (WGS) entry which is preliminary data.</text>
</comment>
<comment type="subcellular location">
    <subcellularLocation>
        <location evidence="1">Cell membrane</location>
        <topology evidence="1">Multi-pass membrane protein</topology>
    </subcellularLocation>
</comment>